<evidence type="ECO:0000256" key="2">
    <source>
        <dbReference type="ARBA" id="ARBA00001933"/>
    </source>
</evidence>
<evidence type="ECO:0000256" key="5">
    <source>
        <dbReference type="ARBA" id="ARBA00022533"/>
    </source>
</evidence>
<evidence type="ECO:0000256" key="4">
    <source>
        <dbReference type="ARBA" id="ARBA00012591"/>
    </source>
</evidence>
<dbReference type="Pfam" id="PF11897">
    <property type="entry name" value="DUF3417"/>
    <property type="match status" value="1"/>
</dbReference>
<evidence type="ECO:0000313" key="13">
    <source>
        <dbReference type="EMBL" id="RRR20040.1"/>
    </source>
</evidence>
<dbReference type="PROSITE" id="PS00102">
    <property type="entry name" value="PHOSPHORYLASE"/>
    <property type="match status" value="1"/>
</dbReference>
<dbReference type="Proteomes" id="UP000274327">
    <property type="component" value="Unassembled WGS sequence"/>
</dbReference>
<dbReference type="PIRSF" id="PIRSF000460">
    <property type="entry name" value="Pprylas_GlgP"/>
    <property type="match status" value="1"/>
</dbReference>
<evidence type="ECO:0000259" key="12">
    <source>
        <dbReference type="Pfam" id="PF11897"/>
    </source>
</evidence>
<sequence>MKPISTITVASELPDALAPLRDLALNLRWSWRRQTVDLFRSLDPQVFVDSGENPFAMLPMVPAGRLAEAARDESFLARMRSEVGDLRTYLDSGRWFQRTVPGEQGTGQGSSIAYFSMEFGITPTLPIYSGGLGILAGDHLKSASDLGVPLTAIGLLYQWGYFSQSLDRSGWQQEEYRLNDPADLPVEPVLEQDGTQLTVRVTLPGGRDVEIAVWKAQVGRVALLLLDTNVEGNDESARQITDRLYGGDHEHRIVQEIVLGIGGVRAVQEYARVTGGPAPTVFHLNEGHAGFSGLERVGRLIEGGAGFSEAVAEVRAGTVFTTHTPVPAGIDRFDASQLRGYLDADENGLSRLIPSLPVEAALALGIEEGGDIFNMAQLGFRIAQRSNGVAKLHGAVSRGMFQNLYPGFDVPEVPIGSVTNGVHRRTWTSAHMDDLYKKALGDVDISSMSDWSALSALTDHELTSTRDALRADLVAMARKHVKDSWLRRGADEAELAWTDHILDPGVLTIGFARRVSTYKRLTLMLSDPERLKRILLDEERPVQIVVAGKSHPADRPGKEFLQQLVQFADDHGVRHRIVFLPDYDIRMASVLIAGADVWLNNPVRPEEASGTSGMKAVLNGGLTFSISDGWWDEMKDDAAGWTIPTADVADQVERDRIEAGALYEILEQEIAPLFYERDARGMQRGWMTKVRSSLVRIAPQITAARMVRDYVTELYLPASRAAGAFAADPVLAGAFTEWKARVGQVWSQIAVRDVRLEGTTEDRVATGAEVTLSAEVDLAGLADEDVLVEAVLGEVADGDEIIDPQLIPLRRGDDGRFAARFALAVPGRVGCTVRVTPQHPVLSSRAELGLVTTA</sequence>
<dbReference type="EMBL" id="QOCI01000001">
    <property type="protein sequence ID" value="RRR20040.1"/>
    <property type="molecule type" value="Genomic_DNA"/>
</dbReference>
<evidence type="ECO:0000256" key="6">
    <source>
        <dbReference type="ARBA" id="ARBA00022676"/>
    </source>
</evidence>
<keyword evidence="14" id="KW-1185">Reference proteome</keyword>
<keyword evidence="8 11" id="KW-0663">Pyridoxal phosphate</keyword>
<dbReference type="PANTHER" id="PTHR42655:SF1">
    <property type="entry name" value="GLYCOGEN PHOSPHORYLASE"/>
    <property type="match status" value="1"/>
</dbReference>
<evidence type="ECO:0000256" key="1">
    <source>
        <dbReference type="ARBA" id="ARBA00001275"/>
    </source>
</evidence>
<evidence type="ECO:0000256" key="3">
    <source>
        <dbReference type="ARBA" id="ARBA00006047"/>
    </source>
</evidence>
<name>A0A3R8QXD2_9MICO</name>
<comment type="catalytic activity">
    <reaction evidence="1">
        <text>[(1-&gt;4)-alpha-D-glucosyl](n) + phosphate = [(1-&gt;4)-alpha-D-glucosyl](n-1) + alpha-D-glucose 1-phosphate</text>
        <dbReference type="Rhea" id="RHEA:41732"/>
        <dbReference type="Rhea" id="RHEA-COMP:9584"/>
        <dbReference type="Rhea" id="RHEA-COMP:9586"/>
        <dbReference type="ChEBI" id="CHEBI:15444"/>
        <dbReference type="ChEBI" id="CHEBI:43474"/>
        <dbReference type="ChEBI" id="CHEBI:58601"/>
        <dbReference type="EC" id="2.4.1.1"/>
    </reaction>
</comment>
<keyword evidence="5" id="KW-0021">Allosteric enzyme</keyword>
<dbReference type="GeneID" id="78119637"/>
<keyword evidence="7" id="KW-0808">Transferase</keyword>
<evidence type="ECO:0000256" key="8">
    <source>
        <dbReference type="ARBA" id="ARBA00022898"/>
    </source>
</evidence>
<keyword evidence="9" id="KW-0119">Carbohydrate metabolism</keyword>
<dbReference type="GO" id="GO:0030170">
    <property type="term" value="F:pyridoxal phosphate binding"/>
    <property type="evidence" value="ECO:0007669"/>
    <property type="project" value="InterPro"/>
</dbReference>
<dbReference type="AlphaFoldDB" id="A0A3R8QXD2"/>
<keyword evidence="6" id="KW-0328">Glycosyltransferase</keyword>
<accession>A0A3R8QXD2</accession>
<dbReference type="EC" id="2.4.1.1" evidence="4"/>
<evidence type="ECO:0000256" key="9">
    <source>
        <dbReference type="ARBA" id="ARBA00023277"/>
    </source>
</evidence>
<gene>
    <name evidence="13" type="ORF">DS079_01140</name>
</gene>
<dbReference type="RefSeq" id="WP_126984480.1">
    <property type="nucleotide sequence ID" value="NZ_ML133851.1"/>
</dbReference>
<evidence type="ECO:0000256" key="7">
    <source>
        <dbReference type="ARBA" id="ARBA00022679"/>
    </source>
</evidence>
<evidence type="ECO:0000313" key="14">
    <source>
        <dbReference type="Proteomes" id="UP000274327"/>
    </source>
</evidence>
<feature type="modified residue" description="N6-(pyridoxal phosphate)lysine" evidence="11">
    <location>
        <position position="615"/>
    </location>
</feature>
<dbReference type="InterPro" id="IPR011834">
    <property type="entry name" value="Agluc_phsphrylas"/>
</dbReference>
<reference evidence="13 14" key="1">
    <citation type="submission" date="2018-07" db="EMBL/GenBank/DDBJ databases">
        <title>Brachybacteriurn paraconglorneratum KCTC 9916.</title>
        <authorList>
            <person name="Li Y."/>
        </authorList>
    </citation>
    <scope>NUCLEOTIDE SEQUENCE [LARGE SCALE GENOMIC DNA]</scope>
    <source>
        <strain evidence="13 14">KCTC 9916</strain>
    </source>
</reference>
<protein>
    <recommendedName>
        <fullName evidence="4">glycogen phosphorylase</fullName>
        <ecNumber evidence="4">2.4.1.1</ecNumber>
    </recommendedName>
</protein>
<evidence type="ECO:0000256" key="11">
    <source>
        <dbReference type="PIRSR" id="PIRSR000460-1"/>
    </source>
</evidence>
<organism evidence="13 14">
    <name type="scientific">Brachybacterium paraconglomeratum</name>
    <dbReference type="NCBI Taxonomy" id="173362"/>
    <lineage>
        <taxon>Bacteria</taxon>
        <taxon>Bacillati</taxon>
        <taxon>Actinomycetota</taxon>
        <taxon>Actinomycetes</taxon>
        <taxon>Micrococcales</taxon>
        <taxon>Dermabacteraceae</taxon>
        <taxon>Brachybacterium</taxon>
    </lineage>
</organism>
<dbReference type="Pfam" id="PF00343">
    <property type="entry name" value="Phosphorylase"/>
    <property type="match status" value="1"/>
</dbReference>
<dbReference type="GO" id="GO:0005975">
    <property type="term" value="P:carbohydrate metabolic process"/>
    <property type="evidence" value="ECO:0007669"/>
    <property type="project" value="InterPro"/>
</dbReference>
<dbReference type="SUPFAM" id="SSF53756">
    <property type="entry name" value="UDP-Glycosyltransferase/glycogen phosphorylase"/>
    <property type="match status" value="1"/>
</dbReference>
<comment type="caution">
    <text evidence="13">The sequence shown here is derived from an EMBL/GenBank/DDBJ whole genome shotgun (WGS) entry which is preliminary data.</text>
</comment>
<dbReference type="InterPro" id="IPR000811">
    <property type="entry name" value="Glyco_trans_35"/>
</dbReference>
<dbReference type="NCBIfam" id="TIGR02094">
    <property type="entry name" value="more_P_ylases"/>
    <property type="match status" value="1"/>
</dbReference>
<feature type="domain" description="DUF3417" evidence="12">
    <location>
        <begin position="13"/>
        <end position="125"/>
    </location>
</feature>
<dbReference type="GO" id="GO:0008184">
    <property type="term" value="F:glycogen phosphorylase activity"/>
    <property type="evidence" value="ECO:0007669"/>
    <property type="project" value="InterPro"/>
</dbReference>
<evidence type="ECO:0000256" key="10">
    <source>
        <dbReference type="ARBA" id="ARBA00025174"/>
    </source>
</evidence>
<comment type="cofactor">
    <cofactor evidence="2">
        <name>pyridoxal 5'-phosphate</name>
        <dbReference type="ChEBI" id="CHEBI:597326"/>
    </cofactor>
</comment>
<dbReference type="InterPro" id="IPR035090">
    <property type="entry name" value="Pyridoxal_P_attach_site"/>
</dbReference>
<proteinExistence type="inferred from homology"/>
<dbReference type="PANTHER" id="PTHR42655">
    <property type="entry name" value="GLYCOGEN PHOSPHORYLASE"/>
    <property type="match status" value="1"/>
</dbReference>
<dbReference type="InterPro" id="IPR024517">
    <property type="entry name" value="Glycogen_phosphorylase_DUF3417"/>
</dbReference>
<dbReference type="Gene3D" id="3.40.50.2000">
    <property type="entry name" value="Glycogen Phosphorylase B"/>
    <property type="match status" value="3"/>
</dbReference>
<comment type="function">
    <text evidence="10">Phosphorylase is an important allosteric enzyme in carbohydrate metabolism. Enzymes from different sources differ in their regulatory mechanisms and in their natural substrates. However, all known phosphorylases share catalytic and structural properties.</text>
</comment>
<dbReference type="InterPro" id="IPR052182">
    <property type="entry name" value="Glycogen/Maltodextrin_Phosph"/>
</dbReference>
<comment type="similarity">
    <text evidence="3">Belongs to the glycogen phosphorylase family.</text>
</comment>